<dbReference type="GeneID" id="19420203"/>
<feature type="transmembrane region" description="Helical" evidence="2">
    <location>
        <begin position="130"/>
        <end position="149"/>
    </location>
</feature>
<feature type="region of interest" description="Disordered" evidence="1">
    <location>
        <begin position="22"/>
        <end position="44"/>
    </location>
</feature>
<accession>R7S6T5</accession>
<feature type="transmembrane region" description="Helical" evidence="2">
    <location>
        <begin position="179"/>
        <end position="198"/>
    </location>
</feature>
<dbReference type="EMBL" id="JH711798">
    <property type="protein sequence ID" value="EIW51688.1"/>
    <property type="molecule type" value="Genomic_DNA"/>
</dbReference>
<feature type="transmembrane region" description="Helical" evidence="2">
    <location>
        <begin position="65"/>
        <end position="82"/>
    </location>
</feature>
<dbReference type="RefSeq" id="XP_008045253.1">
    <property type="nucleotide sequence ID" value="XM_008047062.1"/>
</dbReference>
<dbReference type="AlphaFoldDB" id="R7S6T5"/>
<dbReference type="KEGG" id="tvs:TRAVEDRAFT_75500"/>
<feature type="transmembrane region" description="Helical" evidence="2">
    <location>
        <begin position="249"/>
        <end position="271"/>
    </location>
</feature>
<keyword evidence="2" id="KW-0812">Transmembrane</keyword>
<evidence type="ECO:0000313" key="4">
    <source>
        <dbReference type="Proteomes" id="UP000054317"/>
    </source>
</evidence>
<feature type="region of interest" description="Disordered" evidence="1">
    <location>
        <begin position="303"/>
        <end position="334"/>
    </location>
</feature>
<feature type="transmembrane region" description="Helical" evidence="2">
    <location>
        <begin position="219"/>
        <end position="243"/>
    </location>
</feature>
<keyword evidence="4" id="KW-1185">Reference proteome</keyword>
<feature type="compositionally biased region" description="Pro residues" evidence="1">
    <location>
        <begin position="323"/>
        <end position="334"/>
    </location>
</feature>
<feature type="transmembrane region" description="Helical" evidence="2">
    <location>
        <begin position="102"/>
        <end position="123"/>
    </location>
</feature>
<dbReference type="OMA" id="ITIDCEP"/>
<keyword evidence="2" id="KW-0472">Membrane</keyword>
<gene>
    <name evidence="3" type="ORF">TRAVEDRAFT_75500</name>
</gene>
<sequence length="334" mass="36900">MPQLESSTLIGPYSYGLVPDVSANDCSPGQPEKKMRGMNATTDGSDSQWELVEEIAEGLEMSRPINYVNLAVFVVLLFEYFITIDCEPAISLGNCEAINFMLQTVTVIIYAIWAAFSGLRIYAISNHNRLVTLVVVLLALVPVGTNIYLETRLEDVYIPVIGCVAEPNLSMDLFRTLSVTTRGCLTASEAIVIVVTWMNTRDEGRSSLRTSSSTSFMALVLKEGIVYFGVLLSLNVVQIIFAFYESSAFSLIIAFTDPLTAILISRFYFALDNLQAQEMMTTLPSARHTTLRFAVSARTDDTYSGGSYDEDDDIYDTPTKDGLPPPVPPKDVYY</sequence>
<keyword evidence="2" id="KW-1133">Transmembrane helix</keyword>
<evidence type="ECO:0000313" key="3">
    <source>
        <dbReference type="EMBL" id="EIW51688.1"/>
    </source>
</evidence>
<dbReference type="Proteomes" id="UP000054317">
    <property type="component" value="Unassembled WGS sequence"/>
</dbReference>
<reference evidence="4" key="1">
    <citation type="journal article" date="2012" name="Science">
        <title>The Paleozoic origin of enzymatic lignin decomposition reconstructed from 31 fungal genomes.</title>
        <authorList>
            <person name="Floudas D."/>
            <person name="Binder M."/>
            <person name="Riley R."/>
            <person name="Barry K."/>
            <person name="Blanchette R.A."/>
            <person name="Henrissat B."/>
            <person name="Martinez A.T."/>
            <person name="Otillar R."/>
            <person name="Spatafora J.W."/>
            <person name="Yadav J.S."/>
            <person name="Aerts A."/>
            <person name="Benoit I."/>
            <person name="Boyd A."/>
            <person name="Carlson A."/>
            <person name="Copeland A."/>
            <person name="Coutinho P.M."/>
            <person name="de Vries R.P."/>
            <person name="Ferreira P."/>
            <person name="Findley K."/>
            <person name="Foster B."/>
            <person name="Gaskell J."/>
            <person name="Glotzer D."/>
            <person name="Gorecki P."/>
            <person name="Heitman J."/>
            <person name="Hesse C."/>
            <person name="Hori C."/>
            <person name="Igarashi K."/>
            <person name="Jurgens J.A."/>
            <person name="Kallen N."/>
            <person name="Kersten P."/>
            <person name="Kohler A."/>
            <person name="Kuees U."/>
            <person name="Kumar T.K.A."/>
            <person name="Kuo A."/>
            <person name="LaButti K."/>
            <person name="Larrondo L.F."/>
            <person name="Lindquist E."/>
            <person name="Ling A."/>
            <person name="Lombard V."/>
            <person name="Lucas S."/>
            <person name="Lundell T."/>
            <person name="Martin R."/>
            <person name="McLaughlin D.J."/>
            <person name="Morgenstern I."/>
            <person name="Morin E."/>
            <person name="Murat C."/>
            <person name="Nagy L.G."/>
            <person name="Nolan M."/>
            <person name="Ohm R.A."/>
            <person name="Patyshakuliyeva A."/>
            <person name="Rokas A."/>
            <person name="Ruiz-Duenas F.J."/>
            <person name="Sabat G."/>
            <person name="Salamov A."/>
            <person name="Samejima M."/>
            <person name="Schmutz J."/>
            <person name="Slot J.C."/>
            <person name="St John F."/>
            <person name="Stenlid J."/>
            <person name="Sun H."/>
            <person name="Sun S."/>
            <person name="Syed K."/>
            <person name="Tsang A."/>
            <person name="Wiebenga A."/>
            <person name="Young D."/>
            <person name="Pisabarro A."/>
            <person name="Eastwood D.C."/>
            <person name="Martin F."/>
            <person name="Cullen D."/>
            <person name="Grigoriev I.V."/>
            <person name="Hibbett D.S."/>
        </authorList>
    </citation>
    <scope>NUCLEOTIDE SEQUENCE [LARGE SCALE GENOMIC DNA]</scope>
    <source>
        <strain evidence="4">FP-101664</strain>
    </source>
</reference>
<proteinExistence type="predicted"/>
<evidence type="ECO:0000256" key="1">
    <source>
        <dbReference type="SAM" id="MobiDB-lite"/>
    </source>
</evidence>
<organism evidence="3 4">
    <name type="scientific">Trametes versicolor (strain FP-101664)</name>
    <name type="common">White-rot fungus</name>
    <name type="synonym">Coriolus versicolor</name>
    <dbReference type="NCBI Taxonomy" id="717944"/>
    <lineage>
        <taxon>Eukaryota</taxon>
        <taxon>Fungi</taxon>
        <taxon>Dikarya</taxon>
        <taxon>Basidiomycota</taxon>
        <taxon>Agaricomycotina</taxon>
        <taxon>Agaricomycetes</taxon>
        <taxon>Polyporales</taxon>
        <taxon>Polyporaceae</taxon>
        <taxon>Trametes</taxon>
    </lineage>
</organism>
<protein>
    <submittedName>
        <fullName evidence="3">Uncharacterized protein</fullName>
    </submittedName>
</protein>
<evidence type="ECO:0000256" key="2">
    <source>
        <dbReference type="SAM" id="Phobius"/>
    </source>
</evidence>
<dbReference type="OrthoDB" id="2754842at2759"/>
<name>R7S6T5_TRAVS</name>